<evidence type="ECO:0000313" key="1">
    <source>
        <dbReference type="EMBL" id="CDW37247.1"/>
    </source>
</evidence>
<dbReference type="PANTHER" id="PTHR28037:SF1">
    <property type="entry name" value="ALCOHOL O-ACETYLTRANSFERASE 1-RELATED"/>
    <property type="match status" value="1"/>
</dbReference>
<protein>
    <submittedName>
        <fullName evidence="1">Uncharacterized protein</fullName>
    </submittedName>
</protein>
<dbReference type="EMBL" id="HACA01019887">
    <property type="protein sequence ID" value="CDW37248.1"/>
    <property type="molecule type" value="Transcribed_RNA"/>
</dbReference>
<organism evidence="1">
    <name type="scientific">Lepeophtheirus salmonis</name>
    <name type="common">Salmon louse</name>
    <name type="synonym">Caligus salmonis</name>
    <dbReference type="NCBI Taxonomy" id="72036"/>
    <lineage>
        <taxon>Eukaryota</taxon>
        <taxon>Metazoa</taxon>
        <taxon>Ecdysozoa</taxon>
        <taxon>Arthropoda</taxon>
        <taxon>Crustacea</taxon>
        <taxon>Multicrustacea</taxon>
        <taxon>Hexanauplia</taxon>
        <taxon>Copepoda</taxon>
        <taxon>Siphonostomatoida</taxon>
        <taxon>Caligidae</taxon>
        <taxon>Lepeophtheirus</taxon>
    </lineage>
</organism>
<dbReference type="EMBL" id="HACA01019886">
    <property type="protein sequence ID" value="CDW37247.1"/>
    <property type="molecule type" value="Transcribed_RNA"/>
</dbReference>
<dbReference type="PANTHER" id="PTHR28037">
    <property type="entry name" value="ALCOHOL O-ACETYLTRANSFERASE 1-RELATED"/>
    <property type="match status" value="1"/>
</dbReference>
<dbReference type="AlphaFoldDB" id="A0A0K2UGZ6"/>
<sequence length="523" mass="60240">MSFGRPGGNKDLRSLGGNEMFSYMCHKQGNLNRMCGLTLLTRRALDEGLFICALQEFQHMFPQLTSRIISRNNIPHFHPMECPILPLDSDFECRDMLHNQFDTERGPLWRVQLITEQTMDKAPIDWGPEIRAILEDTESSSSVRWEHFLRYFQGKVNQAEIENFDDEEVGFHSFILMTFHPSITDVWGAFHFLKQFMIILDIILEKDSSSSTLDFEQGNLPNSIESLVPSNDSSFHITDLIPITKKVITGNFASPRRTPLEKILKPIFESKDIPKTEVLRGWLNERETSEIISMMEEDDASIHGVLLTAGLIALSRVIHEDTSPDSIPKEDTILRATNEANLRQYCTTETRYGCLTTFYDDEYVIPPVSSRNEFWRLAHEMTVKHNAAKGGRQPLKMLRVYNKMFSTGNGEENFKGIDQTVQSDVRIAAYGDLGNLFRKASNAPIDSWNRPLSKTKRNIRLEDIFHIICAQNMGTPFTHSIHILHGRLNYFLQYYTTYVEERIAFLLRDETLNILRMAADRDQ</sequence>
<dbReference type="InterPro" id="IPR052058">
    <property type="entry name" value="Alcohol_O-acetyltransferase"/>
</dbReference>
<proteinExistence type="predicted"/>
<reference evidence="1" key="1">
    <citation type="submission" date="2014-05" db="EMBL/GenBank/DDBJ databases">
        <authorList>
            <person name="Chronopoulou M."/>
        </authorList>
    </citation>
    <scope>NUCLEOTIDE SEQUENCE</scope>
    <source>
        <tissue evidence="1">Whole organism</tissue>
    </source>
</reference>
<name>A0A0K2UGZ6_LEPSM</name>
<dbReference type="OrthoDB" id="6372373at2759"/>
<accession>A0A0K2UGZ6</accession>